<dbReference type="InterPro" id="IPR036188">
    <property type="entry name" value="FAD/NAD-bd_sf"/>
</dbReference>
<name>A6P2L4_9FIRM</name>
<comment type="cofactor">
    <cofactor evidence="2">
        <name>[4Fe-4S] cluster</name>
        <dbReference type="ChEBI" id="CHEBI:49883"/>
    </cofactor>
</comment>
<evidence type="ECO:0000256" key="1">
    <source>
        <dbReference type="ARBA" id="ARBA00001917"/>
    </source>
</evidence>
<evidence type="ECO:0000259" key="11">
    <source>
        <dbReference type="Pfam" id="PF07992"/>
    </source>
</evidence>
<dbReference type="GO" id="GO:0051536">
    <property type="term" value="F:iron-sulfur cluster binding"/>
    <property type="evidence" value="ECO:0007669"/>
    <property type="project" value="UniProtKB-KW"/>
</dbReference>
<comment type="caution">
    <text evidence="12">The sequence shown here is derived from an EMBL/GenBank/DDBJ whole genome shotgun (WGS) entry which is preliminary data.</text>
</comment>
<organism evidence="12 13">
    <name type="scientific">Pseudoflavonifractor capillosus ATCC 29799</name>
    <dbReference type="NCBI Taxonomy" id="411467"/>
    <lineage>
        <taxon>Bacteria</taxon>
        <taxon>Bacillati</taxon>
        <taxon>Bacillota</taxon>
        <taxon>Clostridia</taxon>
        <taxon>Eubacteriales</taxon>
        <taxon>Oscillospiraceae</taxon>
        <taxon>Pseudoflavonifractor</taxon>
    </lineage>
</organism>
<dbReference type="PANTHER" id="PTHR42917">
    <property type="entry name" value="2,4-DIENOYL-COA REDUCTASE"/>
    <property type="match status" value="1"/>
</dbReference>
<evidence type="ECO:0000313" key="12">
    <source>
        <dbReference type="EMBL" id="EDM97414.1"/>
    </source>
</evidence>
<dbReference type="SUPFAM" id="SSF51395">
    <property type="entry name" value="FMN-linked oxidoreductases"/>
    <property type="match status" value="1"/>
</dbReference>
<feature type="domain" description="FAD/NAD(P)-binding" evidence="11">
    <location>
        <begin position="464"/>
        <end position="727"/>
    </location>
</feature>
<evidence type="ECO:0000256" key="5">
    <source>
        <dbReference type="ARBA" id="ARBA00022643"/>
    </source>
</evidence>
<reference evidence="12 13" key="2">
    <citation type="submission" date="2007-06" db="EMBL/GenBank/DDBJ databases">
        <title>Draft genome sequence of Pseudoflavonifractor capillosus ATCC 29799.</title>
        <authorList>
            <person name="Sudarsanam P."/>
            <person name="Ley R."/>
            <person name="Guruge J."/>
            <person name="Turnbaugh P.J."/>
            <person name="Mahowald M."/>
            <person name="Liep D."/>
            <person name="Gordon J."/>
        </authorList>
    </citation>
    <scope>NUCLEOTIDE SEQUENCE [LARGE SCALE GENOMIC DNA]</scope>
    <source>
        <strain evidence="12 13">ATCC 29799</strain>
    </source>
</reference>
<evidence type="ECO:0000313" key="13">
    <source>
        <dbReference type="Proteomes" id="UP000003639"/>
    </source>
</evidence>
<gene>
    <name evidence="12" type="ORF">BACCAP_04746</name>
</gene>
<evidence type="ECO:0000256" key="2">
    <source>
        <dbReference type="ARBA" id="ARBA00001966"/>
    </source>
</evidence>
<dbReference type="InterPro" id="IPR051793">
    <property type="entry name" value="NADH:flavin_oxidoreductase"/>
</dbReference>
<keyword evidence="8" id="KW-0408">Iron</keyword>
<dbReference type="PRINTS" id="PR00368">
    <property type="entry name" value="FADPNR"/>
</dbReference>
<dbReference type="Gene3D" id="3.20.20.70">
    <property type="entry name" value="Aldolase class I"/>
    <property type="match status" value="1"/>
</dbReference>
<dbReference type="Gene3D" id="3.50.50.60">
    <property type="entry name" value="FAD/NAD(P)-binding domain"/>
    <property type="match status" value="1"/>
</dbReference>
<dbReference type="GO" id="GO:0046872">
    <property type="term" value="F:metal ion binding"/>
    <property type="evidence" value="ECO:0007669"/>
    <property type="project" value="UniProtKB-KW"/>
</dbReference>
<keyword evidence="7" id="KW-0560">Oxidoreductase</keyword>
<keyword evidence="13" id="KW-1185">Reference proteome</keyword>
<evidence type="ECO:0000256" key="7">
    <source>
        <dbReference type="ARBA" id="ARBA00023002"/>
    </source>
</evidence>
<dbReference type="eggNOG" id="COG1902">
    <property type="taxonomic scope" value="Bacteria"/>
</dbReference>
<sequence length="762" mass="83723">MALSELRTDAPIQELCDHFGDWFEGGVKNCAGNGARMTKELYPYTSIFSPIRVNRMTIKNRVVMAPMGNLMMCEEYGRPSEKMIRYFVARAKGGVGLITSGLIPICDKVDPTVTEIGGKVMMPRISPARTLMSGWRDLAQQCHGYGSRFFIQLTPGLGRVGPPTCLVQQTKFPVSASFNRNFYIPELPCLRLSDRKLTRIIKNAGQAAADAKACLIDGVYLHGHEGYLLEQMTNRAFNRRKLGKYADWQRFGLDMVKEIRRRVGPNYPIMYRIDLSLALNETYGDRMDQVASLKKFKNGRSVAETLDYMENLVKAGVDLFDVDIGCYDNWWLPHPPAGMPAGCFLPVSRIVKEHFAKKGIRSNAGVEVPVVAVGKLGYPDVCEQALRGGDCDMVMLGRPLLADPEWCNKAYEGRVEDICPCIGCQEGCVNEFVEGGHIQCAVNARTGFEDSLPERGPAPEKKKKIAVVGGGPAGIVFAVQAAKRGHTVELLEKSDKLGGRVVPGSVPAVKFDFKNYLDWLNEQVRQAQQLPNFTLRLSTPVTTQWLAEQKFDTIVFAVGTKNACPPIPGLDKVKAVQAVDLLVNPGLLGDAKKVVVAGGGVVGCETAYWLRYEQGREVKVVEMLPNFMEGVCTANRGHLLHYMEKAGVELYNCAKVTSFEPGKVHISRNVSKGAPNPYNTWQPLLPENIPNPLAPKLGPETQEMALDADLVVLAMGGRPDDTAYFEALAANAAPEIYNIGDSFAGGRVLEANRAAFRLAARV</sequence>
<evidence type="ECO:0000256" key="3">
    <source>
        <dbReference type="ARBA" id="ARBA00011048"/>
    </source>
</evidence>
<evidence type="ECO:0000256" key="4">
    <source>
        <dbReference type="ARBA" id="ARBA00022630"/>
    </source>
</evidence>
<dbReference type="EMBL" id="AAXG02000055">
    <property type="protein sequence ID" value="EDM97414.1"/>
    <property type="molecule type" value="Genomic_DNA"/>
</dbReference>
<dbReference type="eggNOG" id="COG0493">
    <property type="taxonomic scope" value="Bacteria"/>
</dbReference>
<comment type="similarity">
    <text evidence="3">In the N-terminal section; belongs to the NADH:flavin oxidoreductase/NADH oxidase family.</text>
</comment>
<comment type="cofactor">
    <cofactor evidence="1">
        <name>FMN</name>
        <dbReference type="ChEBI" id="CHEBI:58210"/>
    </cofactor>
</comment>
<dbReference type="Gene3D" id="3.40.50.720">
    <property type="entry name" value="NAD(P)-binding Rossmann-like Domain"/>
    <property type="match status" value="1"/>
</dbReference>
<dbReference type="STRING" id="411467.BACCAP_04746"/>
<dbReference type="GO" id="GO:0016491">
    <property type="term" value="F:oxidoreductase activity"/>
    <property type="evidence" value="ECO:0007669"/>
    <property type="project" value="UniProtKB-KW"/>
</dbReference>
<evidence type="ECO:0000256" key="6">
    <source>
        <dbReference type="ARBA" id="ARBA00022723"/>
    </source>
</evidence>
<evidence type="ECO:0000256" key="9">
    <source>
        <dbReference type="ARBA" id="ARBA00023014"/>
    </source>
</evidence>
<accession>A6P2L4</accession>
<proteinExistence type="inferred from homology"/>
<dbReference type="Proteomes" id="UP000003639">
    <property type="component" value="Unassembled WGS sequence"/>
</dbReference>
<keyword evidence="6" id="KW-0479">Metal-binding</keyword>
<dbReference type="InterPro" id="IPR001155">
    <property type="entry name" value="OxRdtase_FMN_N"/>
</dbReference>
<dbReference type="AlphaFoldDB" id="A6P2L4"/>
<dbReference type="GO" id="GO:0010181">
    <property type="term" value="F:FMN binding"/>
    <property type="evidence" value="ECO:0007669"/>
    <property type="project" value="InterPro"/>
</dbReference>
<evidence type="ECO:0000256" key="8">
    <source>
        <dbReference type="ARBA" id="ARBA00023004"/>
    </source>
</evidence>
<feature type="domain" description="NADH:flavin oxidoreductase/NADH oxidase N-terminal" evidence="10">
    <location>
        <begin position="47"/>
        <end position="415"/>
    </location>
</feature>
<dbReference type="PRINTS" id="PR00469">
    <property type="entry name" value="PNDRDTASEII"/>
</dbReference>
<keyword evidence="9" id="KW-0411">Iron-sulfur</keyword>
<dbReference type="InterPro" id="IPR013785">
    <property type="entry name" value="Aldolase_TIM"/>
</dbReference>
<dbReference type="PANTHER" id="PTHR42917:SF2">
    <property type="entry name" value="2,4-DIENOYL-COA REDUCTASE [(2E)-ENOYL-COA-PRODUCING]"/>
    <property type="match status" value="1"/>
</dbReference>
<dbReference type="Pfam" id="PF07992">
    <property type="entry name" value="Pyr_redox_2"/>
    <property type="match status" value="1"/>
</dbReference>
<evidence type="ECO:0000259" key="10">
    <source>
        <dbReference type="Pfam" id="PF00724"/>
    </source>
</evidence>
<reference evidence="12 13" key="1">
    <citation type="submission" date="2007-04" db="EMBL/GenBank/DDBJ databases">
        <authorList>
            <person name="Fulton L."/>
            <person name="Clifton S."/>
            <person name="Fulton B."/>
            <person name="Xu J."/>
            <person name="Minx P."/>
            <person name="Pepin K.H."/>
            <person name="Johnson M."/>
            <person name="Thiruvilangam P."/>
            <person name="Bhonagiri V."/>
            <person name="Nash W.E."/>
            <person name="Mardis E.R."/>
            <person name="Wilson R.K."/>
        </authorList>
    </citation>
    <scope>NUCLEOTIDE SEQUENCE [LARGE SCALE GENOMIC DNA]</scope>
    <source>
        <strain evidence="12 13">ATCC 29799</strain>
    </source>
</reference>
<keyword evidence="4" id="KW-0285">Flavoprotein</keyword>
<dbReference type="Pfam" id="PF00724">
    <property type="entry name" value="Oxidored_FMN"/>
    <property type="match status" value="1"/>
</dbReference>
<dbReference type="InterPro" id="IPR023753">
    <property type="entry name" value="FAD/NAD-binding_dom"/>
</dbReference>
<dbReference type="CDD" id="cd02803">
    <property type="entry name" value="OYE_like_FMN_family"/>
    <property type="match status" value="1"/>
</dbReference>
<dbReference type="SUPFAM" id="SSF51905">
    <property type="entry name" value="FAD/NAD(P)-binding domain"/>
    <property type="match status" value="1"/>
</dbReference>
<keyword evidence="5" id="KW-0288">FMN</keyword>
<protein>
    <submittedName>
        <fullName evidence="12">Pyridine nucleotide-disulfide oxidoreductase</fullName>
    </submittedName>
</protein>